<proteinExistence type="predicted"/>
<dbReference type="EMBL" id="ATBP01002933">
    <property type="protein sequence ID" value="ETR65329.1"/>
    <property type="molecule type" value="Genomic_DNA"/>
</dbReference>
<evidence type="ECO:0000313" key="3">
    <source>
        <dbReference type="Proteomes" id="UP000189670"/>
    </source>
</evidence>
<accession>A0A1V1NRX3</accession>
<dbReference type="Gene3D" id="2.130.10.130">
    <property type="entry name" value="Integrin alpha, N-terminal"/>
    <property type="match status" value="1"/>
</dbReference>
<sequence length="267" mass="28583">MPLRVNSAPTITGLEDLSIMTNSSDAIAFTISDNETSDLVLTRESSDLSLVSLENIVISGTGVSRTLTITPTSNQSGTASITISVFDGDIRVFEIFEINVQAVYTVDESNSLSAVSKSALAFGDIDNDGDLDLLLTGDIAVYSRISKLYRNTNGNFIEDTGNSLPPILEGAVAFGDYDNDDDLDILITGDAGSEIIAKVYQNTAGNFSEDTNIELSGVVYGTAIFGDYDNDGDLDILISGQDDNNVKITKLYQNQNGILMKIQAIIF</sequence>
<keyword evidence="1" id="KW-0732">Signal</keyword>
<dbReference type="SUPFAM" id="SSF69318">
    <property type="entry name" value="Integrin alpha N-terminal domain"/>
    <property type="match status" value="1"/>
</dbReference>
<name>A0A1V1NRX3_9BACT</name>
<dbReference type="PANTHER" id="PTHR46580">
    <property type="entry name" value="SENSOR KINASE-RELATED"/>
    <property type="match status" value="1"/>
</dbReference>
<dbReference type="Pfam" id="PF13517">
    <property type="entry name" value="FG-GAP_3"/>
    <property type="match status" value="1"/>
</dbReference>
<evidence type="ECO:0000313" key="2">
    <source>
        <dbReference type="EMBL" id="ETR65329.1"/>
    </source>
</evidence>
<dbReference type="InterPro" id="IPR013517">
    <property type="entry name" value="FG-GAP"/>
</dbReference>
<organism evidence="2 3">
    <name type="scientific">Candidatus Magnetoglobus multicellularis str. Araruama</name>
    <dbReference type="NCBI Taxonomy" id="890399"/>
    <lineage>
        <taxon>Bacteria</taxon>
        <taxon>Pseudomonadati</taxon>
        <taxon>Thermodesulfobacteriota</taxon>
        <taxon>Desulfobacteria</taxon>
        <taxon>Desulfobacterales</taxon>
        <taxon>Desulfobacteraceae</taxon>
        <taxon>Candidatus Magnetoglobus</taxon>
    </lineage>
</organism>
<gene>
    <name evidence="2" type="ORF">OMM_06081</name>
</gene>
<dbReference type="PANTHER" id="PTHR46580:SF2">
    <property type="entry name" value="MAM DOMAIN-CONTAINING PROTEIN"/>
    <property type="match status" value="1"/>
</dbReference>
<reference evidence="3" key="1">
    <citation type="submission" date="2012-11" db="EMBL/GenBank/DDBJ databases">
        <authorList>
            <person name="Lucero-Rivera Y.E."/>
            <person name="Tovar-Ramirez D."/>
        </authorList>
    </citation>
    <scope>NUCLEOTIDE SEQUENCE [LARGE SCALE GENOMIC DNA]</scope>
    <source>
        <strain evidence="3">Araruama</strain>
    </source>
</reference>
<evidence type="ECO:0000256" key="1">
    <source>
        <dbReference type="ARBA" id="ARBA00022729"/>
    </source>
</evidence>
<dbReference type="Proteomes" id="UP000189670">
    <property type="component" value="Unassembled WGS sequence"/>
</dbReference>
<dbReference type="AlphaFoldDB" id="A0A1V1NRX3"/>
<dbReference type="InterPro" id="IPR028994">
    <property type="entry name" value="Integrin_alpha_N"/>
</dbReference>
<protein>
    <submittedName>
        <fullName evidence="2">Uncharacterized protein</fullName>
    </submittedName>
</protein>
<comment type="caution">
    <text evidence="2">The sequence shown here is derived from an EMBL/GenBank/DDBJ whole genome shotgun (WGS) entry which is preliminary data.</text>
</comment>